<evidence type="ECO:0000313" key="2">
    <source>
        <dbReference type="EMBL" id="KIW01255.1"/>
    </source>
</evidence>
<feature type="compositionally biased region" description="Polar residues" evidence="1">
    <location>
        <begin position="1"/>
        <end position="17"/>
    </location>
</feature>
<accession>A0A0D2A457</accession>
<dbReference type="RefSeq" id="XP_016211124.1">
    <property type="nucleotide sequence ID" value="XM_016361048.1"/>
</dbReference>
<sequence>MHASGNMQLSLGPSSLLENDMSAKRPGRIANHRLHHQSGRDPLEYSCSGIATRPPVCNHGQVLRCLVQLPQIYRFSIVLYYHATGKMHHELSQVLISDMMKHS</sequence>
<dbReference type="EMBL" id="KN847556">
    <property type="protein sequence ID" value="KIW01255.1"/>
    <property type="molecule type" value="Genomic_DNA"/>
</dbReference>
<protein>
    <submittedName>
        <fullName evidence="2">Uncharacterized protein</fullName>
    </submittedName>
</protein>
<dbReference type="GeneID" id="27315270"/>
<evidence type="ECO:0000313" key="3">
    <source>
        <dbReference type="Proteomes" id="UP000053259"/>
    </source>
</evidence>
<proteinExistence type="predicted"/>
<dbReference type="InParanoid" id="A0A0D2A457"/>
<reference evidence="2 3" key="1">
    <citation type="submission" date="2015-01" db="EMBL/GenBank/DDBJ databases">
        <title>The Genome Sequence of Ochroconis gallopava CBS43764.</title>
        <authorList>
            <consortium name="The Broad Institute Genomics Platform"/>
            <person name="Cuomo C."/>
            <person name="de Hoog S."/>
            <person name="Gorbushina A."/>
            <person name="Stielow B."/>
            <person name="Teixiera M."/>
            <person name="Abouelleil A."/>
            <person name="Chapman S.B."/>
            <person name="Priest M."/>
            <person name="Young S.K."/>
            <person name="Wortman J."/>
            <person name="Nusbaum C."/>
            <person name="Birren B."/>
        </authorList>
    </citation>
    <scope>NUCLEOTIDE SEQUENCE [LARGE SCALE GENOMIC DNA]</scope>
    <source>
        <strain evidence="2 3">CBS 43764</strain>
    </source>
</reference>
<organism evidence="2 3">
    <name type="scientific">Verruconis gallopava</name>
    <dbReference type="NCBI Taxonomy" id="253628"/>
    <lineage>
        <taxon>Eukaryota</taxon>
        <taxon>Fungi</taxon>
        <taxon>Dikarya</taxon>
        <taxon>Ascomycota</taxon>
        <taxon>Pezizomycotina</taxon>
        <taxon>Dothideomycetes</taxon>
        <taxon>Pleosporomycetidae</taxon>
        <taxon>Venturiales</taxon>
        <taxon>Sympoventuriaceae</taxon>
        <taxon>Verruconis</taxon>
    </lineage>
</organism>
<evidence type="ECO:0000256" key="1">
    <source>
        <dbReference type="SAM" id="MobiDB-lite"/>
    </source>
</evidence>
<feature type="region of interest" description="Disordered" evidence="1">
    <location>
        <begin position="1"/>
        <end position="20"/>
    </location>
</feature>
<dbReference type="VEuPathDB" id="FungiDB:PV09_07297"/>
<name>A0A0D2A457_9PEZI</name>
<gene>
    <name evidence="2" type="ORF">PV09_07297</name>
</gene>
<keyword evidence="3" id="KW-1185">Reference proteome</keyword>
<dbReference type="HOGENOM" id="CLU_2265786_0_0_1"/>
<dbReference type="AlphaFoldDB" id="A0A0D2A457"/>
<dbReference type="Proteomes" id="UP000053259">
    <property type="component" value="Unassembled WGS sequence"/>
</dbReference>